<dbReference type="AlphaFoldDB" id="A0A515EKQ8"/>
<feature type="chain" id="PRO_5022084081" description="DUF4178 domain-containing protein" evidence="1">
    <location>
        <begin position="23"/>
        <end position="194"/>
    </location>
</feature>
<dbReference type="EMBL" id="CP036282">
    <property type="protein sequence ID" value="QDL53236.1"/>
    <property type="molecule type" value="Genomic_DNA"/>
</dbReference>
<feature type="signal peptide" evidence="1">
    <location>
        <begin position="1"/>
        <end position="22"/>
    </location>
</feature>
<reference evidence="3" key="1">
    <citation type="submission" date="2019-02" db="EMBL/GenBank/DDBJ databases">
        <title>Complete genome sequence of Rhodoferax sp. Gr-4.</title>
        <authorList>
            <person name="Jin L."/>
        </authorList>
    </citation>
    <scope>NUCLEOTIDE SEQUENCE [LARGE SCALE GENOMIC DNA]</scope>
    <source>
        <strain evidence="3">Gr-4</strain>
    </source>
</reference>
<keyword evidence="1" id="KW-0732">Signal</keyword>
<evidence type="ECO:0000313" key="2">
    <source>
        <dbReference type="EMBL" id="QDL53236.1"/>
    </source>
</evidence>
<dbReference type="RefSeq" id="WP_142808918.1">
    <property type="nucleotide sequence ID" value="NZ_CP036282.1"/>
</dbReference>
<sequence length="194" mass="21714">MAVWLRGMAALGLSILCSWAWALAPADLDRLQVGTQLELPAVDVETPAQVAMAIDSVTVFKDVDGTSWHRVDGKFGDGKAASLVIHVEKDKVEVESAIARMRPRDLGVNPKAIWQMDKQGQGEIVYEGQHYKFNANESEDAKYAKDKAAPADMSYYRFESAEDEDLALLVFEWAEDKFEVLHLEWVDAEKVQIK</sequence>
<dbReference type="Proteomes" id="UP000317365">
    <property type="component" value="Chromosome"/>
</dbReference>
<evidence type="ECO:0000256" key="1">
    <source>
        <dbReference type="SAM" id="SignalP"/>
    </source>
</evidence>
<reference evidence="3" key="2">
    <citation type="journal article" date="2020" name="Int. J. Syst. Evol. Microbiol.">
        <title>Genomic insights into a novel species Rhodoferax aquaticus sp. nov., isolated from freshwater.</title>
        <authorList>
            <person name="Li T."/>
            <person name="Zhuo Y."/>
            <person name="Jin C.Z."/>
            <person name="Wu X."/>
            <person name="Ko S.R."/>
            <person name="Jin F.J."/>
            <person name="Ahn C.Y."/>
            <person name="Oh H.M."/>
            <person name="Lee H.G."/>
            <person name="Jin L."/>
        </authorList>
    </citation>
    <scope>NUCLEOTIDE SEQUENCE [LARGE SCALE GENOMIC DNA]</scope>
    <source>
        <strain evidence="3">Gr-4</strain>
    </source>
</reference>
<name>A0A515EKQ8_9BURK</name>
<protein>
    <recommendedName>
        <fullName evidence="4">DUF4178 domain-containing protein</fullName>
    </recommendedName>
</protein>
<proteinExistence type="predicted"/>
<evidence type="ECO:0000313" key="3">
    <source>
        <dbReference type="Proteomes" id="UP000317365"/>
    </source>
</evidence>
<dbReference type="KEGG" id="rhg:EXZ61_03065"/>
<organism evidence="2 3">
    <name type="scientific">Rhodoferax aquaticus</name>
    <dbReference type="NCBI Taxonomy" id="2527691"/>
    <lineage>
        <taxon>Bacteria</taxon>
        <taxon>Pseudomonadati</taxon>
        <taxon>Pseudomonadota</taxon>
        <taxon>Betaproteobacteria</taxon>
        <taxon>Burkholderiales</taxon>
        <taxon>Comamonadaceae</taxon>
        <taxon>Rhodoferax</taxon>
    </lineage>
</organism>
<accession>A0A515EKQ8</accession>
<evidence type="ECO:0008006" key="4">
    <source>
        <dbReference type="Google" id="ProtNLM"/>
    </source>
</evidence>
<keyword evidence="3" id="KW-1185">Reference proteome</keyword>
<gene>
    <name evidence="2" type="ORF">EXZ61_03065</name>
</gene>